<dbReference type="KEGG" id="grl:LPB144_01350"/>
<dbReference type="STRING" id="1913577.LPB144_01350"/>
<accession>A0A1L3J1Y1</accession>
<reference evidence="2 3" key="1">
    <citation type="submission" date="2016-11" db="EMBL/GenBank/DDBJ databases">
        <title>Gramella sp. LPB0144 isolated from marine environment.</title>
        <authorList>
            <person name="Kim E."/>
            <person name="Yi H."/>
        </authorList>
    </citation>
    <scope>NUCLEOTIDE SEQUENCE [LARGE SCALE GENOMIC DNA]</scope>
    <source>
        <strain evidence="2 3">LPB0144</strain>
    </source>
</reference>
<proteinExistence type="predicted"/>
<sequence>MLLQFPIKFLIAGLFLSFGMNFAINAQSYELDQKTSSLMIYGTSNIHDWTISANGTKGSLKVNFEEEKLKDIENLTFMVTTKALKSGKEGMDRNTYKALNADKYQSITFEMTDVELIEQIGPSEYTVRTNGKLEIAGVTKDIELCFELVPTQQNLMLKGEHRLNMAEFDIQAPTAMFGTIKTGETVVIKFESNFNKSTKL</sequence>
<dbReference type="PANTHER" id="PTHR34406:SF1">
    <property type="entry name" value="PROTEIN YCEI"/>
    <property type="match status" value="1"/>
</dbReference>
<dbReference type="EMBL" id="CP018153">
    <property type="protein sequence ID" value="APG59131.1"/>
    <property type="molecule type" value="Genomic_DNA"/>
</dbReference>
<evidence type="ECO:0000313" key="2">
    <source>
        <dbReference type="EMBL" id="APG59131.1"/>
    </source>
</evidence>
<dbReference type="PANTHER" id="PTHR34406">
    <property type="entry name" value="PROTEIN YCEI"/>
    <property type="match status" value="1"/>
</dbReference>
<dbReference type="Pfam" id="PF04264">
    <property type="entry name" value="YceI"/>
    <property type="match status" value="1"/>
</dbReference>
<protein>
    <recommendedName>
        <fullName evidence="1">Lipid/polyisoprenoid-binding YceI-like domain-containing protein</fullName>
    </recommendedName>
</protein>
<dbReference type="InterPro" id="IPR007372">
    <property type="entry name" value="Lipid/polyisoprenoid-bd_YceI"/>
</dbReference>
<evidence type="ECO:0000259" key="1">
    <source>
        <dbReference type="Pfam" id="PF04264"/>
    </source>
</evidence>
<feature type="domain" description="Lipid/polyisoprenoid-binding YceI-like" evidence="1">
    <location>
        <begin position="29"/>
        <end position="193"/>
    </location>
</feature>
<evidence type="ECO:0000313" key="3">
    <source>
        <dbReference type="Proteomes" id="UP000182510"/>
    </source>
</evidence>
<dbReference type="Gene3D" id="2.40.128.110">
    <property type="entry name" value="Lipid/polyisoprenoid-binding, YceI-like"/>
    <property type="match status" value="1"/>
</dbReference>
<dbReference type="InterPro" id="IPR036761">
    <property type="entry name" value="TTHA0802/YceI-like_sf"/>
</dbReference>
<dbReference type="SUPFAM" id="SSF101874">
    <property type="entry name" value="YceI-like"/>
    <property type="match status" value="1"/>
</dbReference>
<name>A0A1L3J1Y1_9FLAO</name>
<keyword evidence="3" id="KW-1185">Reference proteome</keyword>
<dbReference type="OrthoDB" id="9794147at2"/>
<dbReference type="AlphaFoldDB" id="A0A1L3J1Y1"/>
<organism evidence="2 3">
    <name type="scientific">Christiangramia salexigens</name>
    <dbReference type="NCBI Taxonomy" id="1913577"/>
    <lineage>
        <taxon>Bacteria</taxon>
        <taxon>Pseudomonadati</taxon>
        <taxon>Bacteroidota</taxon>
        <taxon>Flavobacteriia</taxon>
        <taxon>Flavobacteriales</taxon>
        <taxon>Flavobacteriaceae</taxon>
        <taxon>Christiangramia</taxon>
    </lineage>
</organism>
<dbReference type="RefSeq" id="WP_072551786.1">
    <property type="nucleotide sequence ID" value="NZ_CP018153.1"/>
</dbReference>
<dbReference type="Proteomes" id="UP000182510">
    <property type="component" value="Chromosome"/>
</dbReference>
<gene>
    <name evidence="2" type="ORF">LPB144_01350</name>
</gene>